<gene>
    <name evidence="2" type="ORF">EZS28_021715</name>
</gene>
<protein>
    <submittedName>
        <fullName evidence="2">Uncharacterized protein</fullName>
    </submittedName>
</protein>
<keyword evidence="1" id="KW-1133">Transmembrane helix</keyword>
<dbReference type="EMBL" id="SNRW01006608">
    <property type="protein sequence ID" value="KAA6382760.1"/>
    <property type="molecule type" value="Genomic_DNA"/>
</dbReference>
<keyword evidence="1" id="KW-0472">Membrane</keyword>
<feature type="transmembrane region" description="Helical" evidence="1">
    <location>
        <begin position="49"/>
        <end position="78"/>
    </location>
</feature>
<sequence>MRKAEGFENIQNGKEFRCQKRSELQQMEGLKYLLNLRNNPLHMYFKHTVTFGITFAITITFTLAIFFTIITIIMEFALKLYGIE</sequence>
<proteinExistence type="predicted"/>
<dbReference type="Proteomes" id="UP000324800">
    <property type="component" value="Unassembled WGS sequence"/>
</dbReference>
<evidence type="ECO:0000313" key="3">
    <source>
        <dbReference type="Proteomes" id="UP000324800"/>
    </source>
</evidence>
<keyword evidence="1" id="KW-0812">Transmembrane</keyword>
<dbReference type="AlphaFoldDB" id="A0A5J4VJW5"/>
<evidence type="ECO:0000313" key="2">
    <source>
        <dbReference type="EMBL" id="KAA6382760.1"/>
    </source>
</evidence>
<name>A0A5J4VJW5_9EUKA</name>
<evidence type="ECO:0000256" key="1">
    <source>
        <dbReference type="SAM" id="Phobius"/>
    </source>
</evidence>
<reference evidence="2 3" key="1">
    <citation type="submission" date="2019-03" db="EMBL/GenBank/DDBJ databases">
        <title>Single cell metagenomics reveals metabolic interactions within the superorganism composed of flagellate Streblomastix strix and complex community of Bacteroidetes bacteria on its surface.</title>
        <authorList>
            <person name="Treitli S.C."/>
            <person name="Kolisko M."/>
            <person name="Husnik F."/>
            <person name="Keeling P."/>
            <person name="Hampl V."/>
        </authorList>
    </citation>
    <scope>NUCLEOTIDE SEQUENCE [LARGE SCALE GENOMIC DNA]</scope>
    <source>
        <strain evidence="2">ST1C</strain>
    </source>
</reference>
<organism evidence="2 3">
    <name type="scientific">Streblomastix strix</name>
    <dbReference type="NCBI Taxonomy" id="222440"/>
    <lineage>
        <taxon>Eukaryota</taxon>
        <taxon>Metamonada</taxon>
        <taxon>Preaxostyla</taxon>
        <taxon>Oxymonadida</taxon>
        <taxon>Streblomastigidae</taxon>
        <taxon>Streblomastix</taxon>
    </lineage>
</organism>
<comment type="caution">
    <text evidence="2">The sequence shown here is derived from an EMBL/GenBank/DDBJ whole genome shotgun (WGS) entry which is preliminary data.</text>
</comment>
<accession>A0A5J4VJW5</accession>